<protein>
    <submittedName>
        <fullName evidence="1">Uncharacterized protein</fullName>
    </submittedName>
</protein>
<dbReference type="Proteomes" id="UP001154282">
    <property type="component" value="Unassembled WGS sequence"/>
</dbReference>
<reference evidence="1" key="1">
    <citation type="submission" date="2022-08" db="EMBL/GenBank/DDBJ databases">
        <authorList>
            <person name="Gutierrez-Valencia J."/>
        </authorList>
    </citation>
    <scope>NUCLEOTIDE SEQUENCE</scope>
</reference>
<gene>
    <name evidence="1" type="ORF">LITE_LOCUS31391</name>
</gene>
<keyword evidence="2" id="KW-1185">Reference proteome</keyword>
<sequence length="51" mass="5894">MSLSWLWIAVIEFREDFQLPVFPNLTHLKIDTDPISCILLLFLNSTSSLQS</sequence>
<proteinExistence type="predicted"/>
<comment type="caution">
    <text evidence="1">The sequence shown here is derived from an EMBL/GenBank/DDBJ whole genome shotgun (WGS) entry which is preliminary data.</text>
</comment>
<dbReference type="EMBL" id="CAMGYJ010000007">
    <property type="protein sequence ID" value="CAI0452885.1"/>
    <property type="molecule type" value="Genomic_DNA"/>
</dbReference>
<accession>A0AAV0N318</accession>
<evidence type="ECO:0000313" key="2">
    <source>
        <dbReference type="Proteomes" id="UP001154282"/>
    </source>
</evidence>
<name>A0AAV0N318_9ROSI</name>
<feature type="non-terminal residue" evidence="1">
    <location>
        <position position="51"/>
    </location>
</feature>
<organism evidence="1 2">
    <name type="scientific">Linum tenue</name>
    <dbReference type="NCBI Taxonomy" id="586396"/>
    <lineage>
        <taxon>Eukaryota</taxon>
        <taxon>Viridiplantae</taxon>
        <taxon>Streptophyta</taxon>
        <taxon>Embryophyta</taxon>
        <taxon>Tracheophyta</taxon>
        <taxon>Spermatophyta</taxon>
        <taxon>Magnoliopsida</taxon>
        <taxon>eudicotyledons</taxon>
        <taxon>Gunneridae</taxon>
        <taxon>Pentapetalae</taxon>
        <taxon>rosids</taxon>
        <taxon>fabids</taxon>
        <taxon>Malpighiales</taxon>
        <taxon>Linaceae</taxon>
        <taxon>Linum</taxon>
    </lineage>
</organism>
<dbReference type="AlphaFoldDB" id="A0AAV0N318"/>
<evidence type="ECO:0000313" key="1">
    <source>
        <dbReference type="EMBL" id="CAI0452885.1"/>
    </source>
</evidence>